<dbReference type="InterPro" id="IPR006918">
    <property type="entry name" value="COBRA_pln"/>
</dbReference>
<keyword evidence="7" id="KW-1185">Reference proteome</keyword>
<dbReference type="PANTHER" id="PTHR31673:SF43">
    <property type="entry name" value="COBRA-LIKE PROTEIN 2"/>
    <property type="match status" value="1"/>
</dbReference>
<evidence type="ECO:0000256" key="3">
    <source>
        <dbReference type="ARBA" id="ARBA00023180"/>
    </source>
</evidence>
<evidence type="ECO:0000256" key="2">
    <source>
        <dbReference type="ARBA" id="ARBA00022729"/>
    </source>
</evidence>
<feature type="chain" id="PRO_5035790734" description="COBRA C-terminal domain-containing protein" evidence="4">
    <location>
        <begin position="21"/>
        <end position="247"/>
    </location>
</feature>
<accession>A0A8T0NMW0</accession>
<evidence type="ECO:0000313" key="6">
    <source>
        <dbReference type="EMBL" id="KAG2551271.1"/>
    </source>
</evidence>
<comment type="similarity">
    <text evidence="1">Belongs to the COBRA family.</text>
</comment>
<dbReference type="GO" id="GO:0005886">
    <property type="term" value="C:plasma membrane"/>
    <property type="evidence" value="ECO:0007669"/>
    <property type="project" value="TreeGrafter"/>
</dbReference>
<feature type="signal peptide" evidence="4">
    <location>
        <begin position="1"/>
        <end position="20"/>
    </location>
</feature>
<organism evidence="6 7">
    <name type="scientific">Panicum virgatum</name>
    <name type="common">Blackwell switchgrass</name>
    <dbReference type="NCBI Taxonomy" id="38727"/>
    <lineage>
        <taxon>Eukaryota</taxon>
        <taxon>Viridiplantae</taxon>
        <taxon>Streptophyta</taxon>
        <taxon>Embryophyta</taxon>
        <taxon>Tracheophyta</taxon>
        <taxon>Spermatophyta</taxon>
        <taxon>Magnoliopsida</taxon>
        <taxon>Liliopsida</taxon>
        <taxon>Poales</taxon>
        <taxon>Poaceae</taxon>
        <taxon>PACMAD clade</taxon>
        <taxon>Panicoideae</taxon>
        <taxon>Panicodae</taxon>
        <taxon>Paniceae</taxon>
        <taxon>Panicinae</taxon>
        <taxon>Panicum</taxon>
        <taxon>Panicum sect. Hiantes</taxon>
    </lineage>
</organism>
<evidence type="ECO:0000259" key="5">
    <source>
        <dbReference type="Pfam" id="PF25079"/>
    </source>
</evidence>
<name>A0A8T0NMW0_PANVG</name>
<dbReference type="GO" id="GO:0010215">
    <property type="term" value="P:cellulose microfibril organization"/>
    <property type="evidence" value="ECO:0007669"/>
    <property type="project" value="InterPro"/>
</dbReference>
<evidence type="ECO:0000256" key="1">
    <source>
        <dbReference type="ARBA" id="ARBA00005507"/>
    </source>
</evidence>
<dbReference type="Pfam" id="PF25079">
    <property type="entry name" value="COB_C"/>
    <property type="match status" value="1"/>
</dbReference>
<evidence type="ECO:0000313" key="7">
    <source>
        <dbReference type="Proteomes" id="UP000823388"/>
    </source>
</evidence>
<proteinExistence type="inferred from homology"/>
<reference evidence="6" key="1">
    <citation type="submission" date="2020-05" db="EMBL/GenBank/DDBJ databases">
        <title>WGS assembly of Panicum virgatum.</title>
        <authorList>
            <person name="Lovell J.T."/>
            <person name="Jenkins J."/>
            <person name="Shu S."/>
            <person name="Juenger T.E."/>
            <person name="Schmutz J."/>
        </authorList>
    </citation>
    <scope>NUCLEOTIDE SEQUENCE</scope>
    <source>
        <strain evidence="6">AP13</strain>
    </source>
</reference>
<feature type="domain" description="COBRA C-terminal" evidence="5">
    <location>
        <begin position="44"/>
        <end position="225"/>
    </location>
</feature>
<dbReference type="InterPro" id="IPR056900">
    <property type="entry name" value="COB_C"/>
</dbReference>
<protein>
    <recommendedName>
        <fullName evidence="5">COBRA C-terminal domain-containing protein</fullName>
    </recommendedName>
</protein>
<dbReference type="EMBL" id="CM029053">
    <property type="protein sequence ID" value="KAG2551271.1"/>
    <property type="molecule type" value="Genomic_DNA"/>
</dbReference>
<dbReference type="PANTHER" id="PTHR31673">
    <property type="entry name" value="PROTEIN COBRA"/>
    <property type="match status" value="1"/>
</dbReference>
<keyword evidence="3" id="KW-0325">Glycoprotein</keyword>
<comment type="caution">
    <text evidence="6">The sequence shown here is derived from an EMBL/GenBank/DDBJ whole genome shotgun (WGS) entry which is preliminary data.</text>
</comment>
<dbReference type="GO" id="GO:0052324">
    <property type="term" value="P:plant-type cell wall cellulose biosynthetic process"/>
    <property type="evidence" value="ECO:0007669"/>
    <property type="project" value="TreeGrafter"/>
</dbReference>
<dbReference type="Proteomes" id="UP000823388">
    <property type="component" value="Chromosome 9K"/>
</dbReference>
<dbReference type="AlphaFoldDB" id="A0A8T0NMW0"/>
<sequence length="247" mass="27723">MARQLHFLGLAIALFAGISSVAPLAVTWNVTCTYSQFVAQRAPTCCVSLSSFYNDTIVNWPKCSCGCQNNITRPGSCVEGNSPYLASVVNEPGKSSMAPLVQCTPHMCPIRVHWHVKLNYREYWRVKITVTNWNYRMNYSQWNLVVQHPNFDKVTTIFSFNYKSLNPYGVINDTGMLWGIKHYNDLLMVAGADGNVQSELLFRKDPSSFTFEKGWAFPRRIYFNGGLGSDAVLMASYVVTIEGSADV</sequence>
<keyword evidence="2 4" id="KW-0732">Signal</keyword>
<evidence type="ECO:0000256" key="4">
    <source>
        <dbReference type="SAM" id="SignalP"/>
    </source>
</evidence>
<gene>
    <name evidence="6" type="ORF">PVAP13_9KG387400</name>
</gene>